<feature type="compositionally biased region" description="Pro residues" evidence="3">
    <location>
        <begin position="285"/>
        <end position="294"/>
    </location>
</feature>
<keyword evidence="1 2" id="KW-1015">Disulfide bond</keyword>
<keyword evidence="5" id="KW-0732">Signal</keyword>
<dbReference type="Gene3D" id="2.10.25.10">
    <property type="entry name" value="Laminin"/>
    <property type="match status" value="1"/>
</dbReference>
<keyword evidence="2" id="KW-0245">EGF-like domain</keyword>
<evidence type="ECO:0000256" key="1">
    <source>
        <dbReference type="ARBA" id="ARBA00023157"/>
    </source>
</evidence>
<dbReference type="PROSITE" id="PS50026">
    <property type="entry name" value="EGF_3"/>
    <property type="match status" value="1"/>
</dbReference>
<sequence length="294" mass="32608">MEACSLILLCFLLVVSAGSVSSETCAGKGVCFVGNWEAWGPCQGTCGQNFQERARLLCCPFTVQPRTLANCVHFCNITGGVTERRYCIDCGNGTTDYNTLSCLCQPLYKGRCCQELVKCADSPCLRGTCGDSASGFVCHCEKGYTGLDCGKKIEGEKVPWQTVLGYFFMALLPICLMLSVIYVFIKCCPCSNKNSGKVDQRPKPVRTDHGIIREFSWERVASRKSTALANQKIIQHSHWKKLDSTSVNFANHQSSSSQINFYLENDHQYRPDTSISQSSGKQITRPPPMTRPTW</sequence>
<dbReference type="GeneID" id="111132238"/>
<comment type="caution">
    <text evidence="2">Lacks conserved residue(s) required for the propagation of feature annotation.</text>
</comment>
<reference evidence="8" key="1">
    <citation type="submission" date="2025-08" db="UniProtKB">
        <authorList>
            <consortium name="RefSeq"/>
        </authorList>
    </citation>
    <scope>IDENTIFICATION</scope>
    <source>
        <tissue evidence="8">Whole sample</tissue>
    </source>
</reference>
<evidence type="ECO:0000256" key="3">
    <source>
        <dbReference type="SAM" id="MobiDB-lite"/>
    </source>
</evidence>
<evidence type="ECO:0000259" key="6">
    <source>
        <dbReference type="PROSITE" id="PS50026"/>
    </source>
</evidence>
<evidence type="ECO:0000256" key="4">
    <source>
        <dbReference type="SAM" id="Phobius"/>
    </source>
</evidence>
<feature type="chain" id="PRO_5034039789" evidence="5">
    <location>
        <begin position="23"/>
        <end position="294"/>
    </location>
</feature>
<dbReference type="SUPFAM" id="SSF57196">
    <property type="entry name" value="EGF/Laminin"/>
    <property type="match status" value="1"/>
</dbReference>
<proteinExistence type="predicted"/>
<organism evidence="7 8">
    <name type="scientific">Crassostrea virginica</name>
    <name type="common">Eastern oyster</name>
    <dbReference type="NCBI Taxonomy" id="6565"/>
    <lineage>
        <taxon>Eukaryota</taxon>
        <taxon>Metazoa</taxon>
        <taxon>Spiralia</taxon>
        <taxon>Lophotrochozoa</taxon>
        <taxon>Mollusca</taxon>
        <taxon>Bivalvia</taxon>
        <taxon>Autobranchia</taxon>
        <taxon>Pteriomorphia</taxon>
        <taxon>Ostreida</taxon>
        <taxon>Ostreoidea</taxon>
        <taxon>Ostreidae</taxon>
        <taxon>Crassostrea</taxon>
    </lineage>
</organism>
<feature type="disulfide bond" evidence="2">
    <location>
        <begin position="140"/>
        <end position="149"/>
    </location>
</feature>
<name>A0A8B8E574_CRAVI</name>
<dbReference type="InterPro" id="IPR000884">
    <property type="entry name" value="TSP1_rpt"/>
</dbReference>
<evidence type="ECO:0000313" key="7">
    <source>
        <dbReference type="Proteomes" id="UP000694844"/>
    </source>
</evidence>
<feature type="domain" description="EGF-like" evidence="6">
    <location>
        <begin position="115"/>
        <end position="150"/>
    </location>
</feature>
<dbReference type="PROSITE" id="PS50092">
    <property type="entry name" value="TSP1"/>
    <property type="match status" value="1"/>
</dbReference>
<dbReference type="RefSeq" id="XP_022335737.1">
    <property type="nucleotide sequence ID" value="XM_022480029.1"/>
</dbReference>
<keyword evidence="4" id="KW-0812">Transmembrane</keyword>
<dbReference type="InterPro" id="IPR000152">
    <property type="entry name" value="EGF-type_Asp/Asn_hydroxyl_site"/>
</dbReference>
<feature type="transmembrane region" description="Helical" evidence="4">
    <location>
        <begin position="163"/>
        <end position="185"/>
    </location>
</feature>
<feature type="region of interest" description="Disordered" evidence="3">
    <location>
        <begin position="271"/>
        <end position="294"/>
    </location>
</feature>
<protein>
    <submittedName>
        <fullName evidence="8">Delta and Notch-like epidermal growth factor-related receptor</fullName>
    </submittedName>
</protein>
<evidence type="ECO:0000256" key="5">
    <source>
        <dbReference type="SAM" id="SignalP"/>
    </source>
</evidence>
<accession>A0A8B8E574</accession>
<dbReference type="PROSITE" id="PS00010">
    <property type="entry name" value="ASX_HYDROXYL"/>
    <property type="match status" value="1"/>
</dbReference>
<keyword evidence="7" id="KW-1185">Reference proteome</keyword>
<keyword evidence="4" id="KW-0472">Membrane</keyword>
<dbReference type="Proteomes" id="UP000694844">
    <property type="component" value="Chromosome 5"/>
</dbReference>
<feature type="signal peptide" evidence="5">
    <location>
        <begin position="1"/>
        <end position="22"/>
    </location>
</feature>
<keyword evidence="4" id="KW-1133">Transmembrane helix</keyword>
<dbReference type="OrthoDB" id="10693799at2759"/>
<evidence type="ECO:0000313" key="8">
    <source>
        <dbReference type="RefSeq" id="XP_022335737.1"/>
    </source>
</evidence>
<dbReference type="PROSITE" id="PS01186">
    <property type="entry name" value="EGF_2"/>
    <property type="match status" value="1"/>
</dbReference>
<dbReference type="KEGG" id="cvn:111132238"/>
<gene>
    <name evidence="8" type="primary">LOC111132238</name>
</gene>
<feature type="compositionally biased region" description="Polar residues" evidence="3">
    <location>
        <begin position="271"/>
        <end position="282"/>
    </location>
</feature>
<feature type="disulfide bond" evidence="2">
    <location>
        <begin position="119"/>
        <end position="129"/>
    </location>
</feature>
<dbReference type="InterPro" id="IPR000742">
    <property type="entry name" value="EGF"/>
</dbReference>
<evidence type="ECO:0000256" key="2">
    <source>
        <dbReference type="PROSITE-ProRule" id="PRU00076"/>
    </source>
</evidence>
<dbReference type="PROSITE" id="PS00022">
    <property type="entry name" value="EGF_1"/>
    <property type="match status" value="1"/>
</dbReference>
<dbReference type="AlphaFoldDB" id="A0A8B8E574"/>